<feature type="compositionally biased region" description="Basic and acidic residues" evidence="1">
    <location>
        <begin position="40"/>
        <end position="52"/>
    </location>
</feature>
<accession>A0A645ADV4</accession>
<feature type="region of interest" description="Disordered" evidence="1">
    <location>
        <begin position="141"/>
        <end position="181"/>
    </location>
</feature>
<evidence type="ECO:0000256" key="1">
    <source>
        <dbReference type="SAM" id="MobiDB-lite"/>
    </source>
</evidence>
<evidence type="ECO:0000313" key="2">
    <source>
        <dbReference type="EMBL" id="MPM51392.1"/>
    </source>
</evidence>
<gene>
    <name evidence="2" type="ORF">SDC9_98140</name>
</gene>
<proteinExistence type="predicted"/>
<name>A0A645ADV4_9ZZZZ</name>
<feature type="compositionally biased region" description="Basic and acidic residues" evidence="1">
    <location>
        <begin position="141"/>
        <end position="163"/>
    </location>
</feature>
<comment type="caution">
    <text evidence="2">The sequence shown here is derived from an EMBL/GenBank/DDBJ whole genome shotgun (WGS) entry which is preliminary data.</text>
</comment>
<reference evidence="2" key="1">
    <citation type="submission" date="2019-08" db="EMBL/GenBank/DDBJ databases">
        <authorList>
            <person name="Kucharzyk K."/>
            <person name="Murdoch R.W."/>
            <person name="Higgins S."/>
            <person name="Loffler F."/>
        </authorList>
    </citation>
    <scope>NUCLEOTIDE SEQUENCE</scope>
</reference>
<sequence length="181" mass="20196">MPDRTAVFKRNIVQRAEFGAQSAAGAAVVGGKLPVPGEPVEQRRHQRGDQGRTRPPAQPKFPPFRPDAFADPRNEFAGLGNFGRNRFVRLPIAHQNVIGGHLHGVAAVERNRFAEQPDGVSGEFTHGGDRIDERARLDLQPPHEIDHEAGRRPGIDRKHDAEHLAGPNRRRNFPAFHEFRN</sequence>
<feature type="region of interest" description="Disordered" evidence="1">
    <location>
        <begin position="30"/>
        <end position="64"/>
    </location>
</feature>
<organism evidence="2">
    <name type="scientific">bioreactor metagenome</name>
    <dbReference type="NCBI Taxonomy" id="1076179"/>
    <lineage>
        <taxon>unclassified sequences</taxon>
        <taxon>metagenomes</taxon>
        <taxon>ecological metagenomes</taxon>
    </lineage>
</organism>
<dbReference type="AlphaFoldDB" id="A0A645ADV4"/>
<dbReference type="EMBL" id="VSSQ01013393">
    <property type="protein sequence ID" value="MPM51392.1"/>
    <property type="molecule type" value="Genomic_DNA"/>
</dbReference>
<protein>
    <submittedName>
        <fullName evidence="2">Uncharacterized protein</fullName>
    </submittedName>
</protein>